<dbReference type="Proteomes" id="UP000275749">
    <property type="component" value="Unassembled WGS sequence"/>
</dbReference>
<organism evidence="1 2">
    <name type="scientific">Luteococcus japonicus</name>
    <dbReference type="NCBI Taxonomy" id="33984"/>
    <lineage>
        <taxon>Bacteria</taxon>
        <taxon>Bacillati</taxon>
        <taxon>Actinomycetota</taxon>
        <taxon>Actinomycetes</taxon>
        <taxon>Propionibacteriales</taxon>
        <taxon>Propionibacteriaceae</taxon>
        <taxon>Luteococcus</taxon>
    </lineage>
</organism>
<dbReference type="InterPro" id="IPR036388">
    <property type="entry name" value="WH-like_DNA-bd_sf"/>
</dbReference>
<name>A0A3N1ZQJ1_9ACTN</name>
<dbReference type="SUPFAM" id="SSF46785">
    <property type="entry name" value="Winged helix' DNA-binding domain"/>
    <property type="match status" value="1"/>
</dbReference>
<dbReference type="Gene3D" id="1.10.10.10">
    <property type="entry name" value="Winged helix-like DNA-binding domain superfamily/Winged helix DNA-binding domain"/>
    <property type="match status" value="1"/>
</dbReference>
<dbReference type="EMBL" id="RKHG01000001">
    <property type="protein sequence ID" value="ROR53126.1"/>
    <property type="molecule type" value="Genomic_DNA"/>
</dbReference>
<dbReference type="AlphaFoldDB" id="A0A3N1ZQJ1"/>
<dbReference type="CDD" id="cd00090">
    <property type="entry name" value="HTH_ARSR"/>
    <property type="match status" value="1"/>
</dbReference>
<dbReference type="InterPro" id="IPR011991">
    <property type="entry name" value="ArsR-like_HTH"/>
</dbReference>
<evidence type="ECO:0000313" key="2">
    <source>
        <dbReference type="Proteomes" id="UP000275749"/>
    </source>
</evidence>
<sequence>MGPPETSESLSMSSARAAVLGAVRERGRLCSVREIAQDFDLHPNTVREHLDALLEQGMVARETSSPTGRGRPALLYRATSGSADAIRDYELLTDVLAEQISRTSDPEAMALAAGRSWAQRTLEEKGGTTRLADLPGEIGRLGFEPTMPDEHGTILLRSCPILDAAKRHPDVVCTVHLGYVQALVEAAGHDAADTELTPMGDPQGCALRVAAIARENPRR</sequence>
<accession>A0A3N1ZQJ1</accession>
<dbReference type="InterPro" id="IPR036390">
    <property type="entry name" value="WH_DNA-bd_sf"/>
</dbReference>
<dbReference type="Pfam" id="PF12840">
    <property type="entry name" value="HTH_20"/>
    <property type="match status" value="1"/>
</dbReference>
<protein>
    <submittedName>
        <fullName evidence="1">Putative ArsR family transcriptional regulator</fullName>
    </submittedName>
</protein>
<comment type="caution">
    <text evidence="1">The sequence shown here is derived from an EMBL/GenBank/DDBJ whole genome shotgun (WGS) entry which is preliminary data.</text>
</comment>
<gene>
    <name evidence="1" type="ORF">EDD41_0252</name>
</gene>
<reference evidence="1 2" key="1">
    <citation type="submission" date="2018-11" db="EMBL/GenBank/DDBJ databases">
        <title>Sequencing the genomes of 1000 actinobacteria strains.</title>
        <authorList>
            <person name="Klenk H.-P."/>
        </authorList>
    </citation>
    <scope>NUCLEOTIDE SEQUENCE [LARGE SCALE GENOMIC DNA]</scope>
    <source>
        <strain evidence="1 2">DSM 10546</strain>
    </source>
</reference>
<evidence type="ECO:0000313" key="1">
    <source>
        <dbReference type="EMBL" id="ROR53126.1"/>
    </source>
</evidence>
<proteinExistence type="predicted"/>